<evidence type="ECO:0000313" key="2">
    <source>
        <dbReference type="EMBL" id="PKQ70925.1"/>
    </source>
</evidence>
<evidence type="ECO:0000259" key="1">
    <source>
        <dbReference type="Pfam" id="PF18962"/>
    </source>
</evidence>
<protein>
    <submittedName>
        <fullName evidence="2">Por secretion system C-terminal sorting domain</fullName>
    </submittedName>
</protein>
<dbReference type="GO" id="GO:0005737">
    <property type="term" value="C:cytoplasm"/>
    <property type="evidence" value="ECO:0007669"/>
    <property type="project" value="TreeGrafter"/>
</dbReference>
<sequence>MRVDIQVCGSATWTNVFDQQGNTLSNNAWAAKSVNLSTTYNGQLVRFRFLASSVNTAGFLRLDNIRVIDQMPRVSFVNTTSTAAENNTNAPLVGDCRPFVLVNIPVQINLAPTGSVVVGLNVTGGTAINGVDFDIVNSTLTFPAASTANQNFQLRIYDDPALEVLENITFGLTIVSGTAQISTSNNTHTLSLSDNDSHPQPSVAGATLFSENFESGAAAGWTQYISSGAVNIWRVGTQRVLNGTNSAYISQSAASGNYSATAAGAALFQTPVINATAYPNNQLRVTFDFQCNGERAGITDYDYGSLYYSLASSPTTWVQIEGANPSPYRGVTTTTTRIVNLPAALQGQQFHLAWRWDNDNSVANQPAFVIDNIVVEALPFTGTAVETNTFTAPAMANRLYLGPNSLNYAYNPANGRLVARIENTTSHNYGCTQVYVDRAGTGAVQFTTTSTAEYLASKTIRVIPATNNPTGAYNMRLYYTNAEVTGWETATGQNRTAAVVHKYAGAISSATIGSPSTQSSPTSQGTFGADFWIEGGFTNGFSGFGMGLPPNPLPVQLVDFTTQTQVESIRLLWRVVNELNIERYVVEKSYNAKEFFPLGTINAQSVENYELWDNNPKFGKNYYRLRIEEAGKITYSNIVVAEWGKGTTISVYPNPASEKIYLTMASFENTPVNLRLVNPLGQEIWGENVSVAINENYRKEISLASLAKGVYILEVTTLGGKQTYKLIIQ</sequence>
<reference evidence="2 3" key="1">
    <citation type="submission" date="2017-06" db="EMBL/GenBank/DDBJ databases">
        <title>Raineya orbicola gen. nov., sp. nov. a slightly thermophilic bacterium of the phylum Bacteroidetes and the description of Raineyaceae fam. nov.</title>
        <authorList>
            <person name="Albuquerque L."/>
            <person name="Polonia A.R.M."/>
            <person name="Barroso C."/>
            <person name="Froufe H.J.C."/>
            <person name="Lage O."/>
            <person name="Lobo-Da-Cunha A."/>
            <person name="Egas C."/>
            <person name="Da Costa M.S."/>
        </authorList>
    </citation>
    <scope>NUCLEOTIDE SEQUENCE [LARGE SCALE GENOMIC DNA]</scope>
    <source>
        <strain evidence="2 3">SPSPC-11</strain>
    </source>
</reference>
<dbReference type="GO" id="GO:0071277">
    <property type="term" value="P:cellular response to calcium ion"/>
    <property type="evidence" value="ECO:0007669"/>
    <property type="project" value="TreeGrafter"/>
</dbReference>
<dbReference type="NCBIfam" id="TIGR04183">
    <property type="entry name" value="Por_Secre_tail"/>
    <property type="match status" value="1"/>
</dbReference>
<dbReference type="AlphaFoldDB" id="A0A2N3IKS5"/>
<dbReference type="InterPro" id="IPR038081">
    <property type="entry name" value="CalX-like_sf"/>
</dbReference>
<feature type="domain" description="Secretion system C-terminal sorting" evidence="1">
    <location>
        <begin position="651"/>
        <end position="728"/>
    </location>
</feature>
<dbReference type="Gene3D" id="2.60.120.200">
    <property type="match status" value="1"/>
</dbReference>
<evidence type="ECO:0000313" key="3">
    <source>
        <dbReference type="Proteomes" id="UP000233387"/>
    </source>
</evidence>
<dbReference type="PANTHER" id="PTHR46682:SF1">
    <property type="entry name" value="ADHESION G-PROTEIN COUPLED RECEPTOR V1"/>
    <property type="match status" value="1"/>
</dbReference>
<dbReference type="InterPro" id="IPR026444">
    <property type="entry name" value="Secre_tail"/>
</dbReference>
<dbReference type="Proteomes" id="UP000233387">
    <property type="component" value="Unassembled WGS sequence"/>
</dbReference>
<accession>A0A2N3IKS5</accession>
<dbReference type="InterPro" id="IPR026919">
    <property type="entry name" value="ADGRV1"/>
</dbReference>
<dbReference type="RefSeq" id="WP_101357326.1">
    <property type="nucleotide sequence ID" value="NZ_NKXO01000001.1"/>
</dbReference>
<dbReference type="GO" id="GO:0004930">
    <property type="term" value="F:G protein-coupled receptor activity"/>
    <property type="evidence" value="ECO:0007669"/>
    <property type="project" value="InterPro"/>
</dbReference>
<name>A0A2N3IKS5_9BACT</name>
<dbReference type="PANTHER" id="PTHR46682">
    <property type="entry name" value="ADHESION G-PROTEIN COUPLED RECEPTOR V1"/>
    <property type="match status" value="1"/>
</dbReference>
<dbReference type="EMBL" id="NKXO01000001">
    <property type="protein sequence ID" value="PKQ70925.1"/>
    <property type="molecule type" value="Genomic_DNA"/>
</dbReference>
<keyword evidence="3" id="KW-1185">Reference proteome</keyword>
<dbReference type="Gene3D" id="2.60.40.2030">
    <property type="match status" value="1"/>
</dbReference>
<dbReference type="Pfam" id="PF18962">
    <property type="entry name" value="Por_Secre_tail"/>
    <property type="match status" value="1"/>
</dbReference>
<proteinExistence type="predicted"/>
<dbReference type="OrthoDB" id="291295at2"/>
<dbReference type="GO" id="GO:0001965">
    <property type="term" value="F:G-protein alpha-subunit binding"/>
    <property type="evidence" value="ECO:0007669"/>
    <property type="project" value="TreeGrafter"/>
</dbReference>
<gene>
    <name evidence="2" type="ORF">Rain11_0066</name>
</gene>
<organism evidence="2 3">
    <name type="scientific">Raineya orbicola</name>
    <dbReference type="NCBI Taxonomy" id="2016530"/>
    <lineage>
        <taxon>Bacteria</taxon>
        <taxon>Pseudomonadati</taxon>
        <taxon>Bacteroidota</taxon>
        <taxon>Cytophagia</taxon>
        <taxon>Cytophagales</taxon>
        <taxon>Raineyaceae</taxon>
        <taxon>Raineya</taxon>
    </lineage>
</organism>
<dbReference type="GO" id="GO:0016020">
    <property type="term" value="C:membrane"/>
    <property type="evidence" value="ECO:0007669"/>
    <property type="project" value="InterPro"/>
</dbReference>
<dbReference type="SUPFAM" id="SSF141072">
    <property type="entry name" value="CalX-like"/>
    <property type="match status" value="1"/>
</dbReference>
<dbReference type="GO" id="GO:0010855">
    <property type="term" value="F:adenylate cyclase inhibitor activity"/>
    <property type="evidence" value="ECO:0007669"/>
    <property type="project" value="TreeGrafter"/>
</dbReference>
<comment type="caution">
    <text evidence="2">The sequence shown here is derived from an EMBL/GenBank/DDBJ whole genome shotgun (WGS) entry which is preliminary data.</text>
</comment>